<keyword evidence="11" id="KW-0406">Ion transport</keyword>
<evidence type="ECO:0000256" key="3">
    <source>
        <dbReference type="ARBA" id="ARBA00008034"/>
    </source>
</evidence>
<evidence type="ECO:0000256" key="11">
    <source>
        <dbReference type="ARBA" id="ARBA00023065"/>
    </source>
</evidence>
<evidence type="ECO:0000256" key="15">
    <source>
        <dbReference type="SAM" id="Phobius"/>
    </source>
</evidence>
<evidence type="ECO:0000256" key="8">
    <source>
        <dbReference type="ARBA" id="ARBA00022833"/>
    </source>
</evidence>
<organism evidence="16 17">
    <name type="scientific">Pseudomonas caricapapayae</name>
    <dbReference type="NCBI Taxonomy" id="46678"/>
    <lineage>
        <taxon>Bacteria</taxon>
        <taxon>Pseudomonadati</taxon>
        <taxon>Pseudomonadota</taxon>
        <taxon>Gammaproteobacteria</taxon>
        <taxon>Pseudomonadales</taxon>
        <taxon>Pseudomonadaceae</taxon>
        <taxon>Pseudomonas</taxon>
    </lineage>
</organism>
<sequence length="282" mass="29695">MTPRRALRTPTLMFTETTASMADFLLYALLAGVALAVVAGPLGSFVVWRRMAYFGDTLSHAALLGVALGFLLDISPTIAVTVGCLLLAVLLVTLQQRQPLASDTLLGILAPSTLSLGLVVLSFMHEVRIDLMAYLFGDLLAISPTDLAWILGGSTTVLALIVALWRPLLAMTVHEELARVEGLPVAALRMALMLLIAVVIAVAMKIVGVLLITSLLIIPAAAAQRHARSPEQMALGASLLGVIAVCVGLSLSWFKDTPAGPSIVVSAAALFLLSFVLPRRAV</sequence>
<keyword evidence="9" id="KW-0864">Zinc transport</keyword>
<evidence type="ECO:0000256" key="2">
    <source>
        <dbReference type="ARBA" id="ARBA00004429"/>
    </source>
</evidence>
<keyword evidence="5" id="KW-1003">Cell membrane</keyword>
<evidence type="ECO:0000256" key="14">
    <source>
        <dbReference type="RuleBase" id="RU003943"/>
    </source>
</evidence>
<dbReference type="GO" id="GO:0010043">
    <property type="term" value="P:response to zinc ion"/>
    <property type="evidence" value="ECO:0007669"/>
    <property type="project" value="TreeGrafter"/>
</dbReference>
<keyword evidence="10 15" id="KW-1133">Transmembrane helix</keyword>
<dbReference type="Pfam" id="PF00950">
    <property type="entry name" value="ABC-3"/>
    <property type="match status" value="1"/>
</dbReference>
<evidence type="ECO:0000256" key="6">
    <source>
        <dbReference type="ARBA" id="ARBA00022519"/>
    </source>
</evidence>
<evidence type="ECO:0000313" key="17">
    <source>
        <dbReference type="Proteomes" id="UP000269872"/>
    </source>
</evidence>
<feature type="transmembrane region" description="Helical" evidence="15">
    <location>
        <begin position="147"/>
        <end position="168"/>
    </location>
</feature>
<feature type="transmembrane region" description="Helical" evidence="15">
    <location>
        <begin position="259"/>
        <end position="277"/>
    </location>
</feature>
<feature type="transmembrane region" description="Helical" evidence="15">
    <location>
        <begin position="188"/>
        <end position="221"/>
    </location>
</feature>
<keyword evidence="12 15" id="KW-0472">Membrane</keyword>
<dbReference type="Gene3D" id="1.10.3470.10">
    <property type="entry name" value="ABC transporter involved in vitamin B12 uptake, BtuC"/>
    <property type="match status" value="1"/>
</dbReference>
<dbReference type="CDD" id="cd06550">
    <property type="entry name" value="TM_ABC_iron-siderophores_like"/>
    <property type="match status" value="1"/>
</dbReference>
<evidence type="ECO:0000256" key="10">
    <source>
        <dbReference type="ARBA" id="ARBA00022989"/>
    </source>
</evidence>
<dbReference type="GO" id="GO:0006829">
    <property type="term" value="P:zinc ion transport"/>
    <property type="evidence" value="ECO:0007669"/>
    <property type="project" value="UniProtKB-KW"/>
</dbReference>
<reference evidence="16 17" key="1">
    <citation type="submission" date="2018-08" db="EMBL/GenBank/DDBJ databases">
        <title>Recombination of ecologically and evolutionarily significant loci maintains genetic cohesion in the Pseudomonas syringae species complex.</title>
        <authorList>
            <person name="Dillon M."/>
            <person name="Thakur S."/>
            <person name="Almeida R.N.D."/>
            <person name="Weir B.S."/>
            <person name="Guttman D.S."/>
        </authorList>
    </citation>
    <scope>NUCLEOTIDE SEQUENCE [LARGE SCALE GENOMIC DNA]</scope>
    <source>
        <strain evidence="16 17">ICMP 7496</strain>
    </source>
</reference>
<comment type="subcellular location">
    <subcellularLocation>
        <location evidence="2">Cell inner membrane</location>
        <topology evidence="2">Multi-pass membrane protein</topology>
    </subcellularLocation>
    <subcellularLocation>
        <location evidence="14">Cell membrane</location>
        <topology evidence="14">Multi-pass membrane protein</topology>
    </subcellularLocation>
</comment>
<feature type="transmembrane region" description="Helical" evidence="15">
    <location>
        <begin position="24"/>
        <end position="48"/>
    </location>
</feature>
<comment type="similarity">
    <text evidence="3 14">Belongs to the ABC-3 integral membrane protein family.</text>
</comment>
<dbReference type="SUPFAM" id="SSF81345">
    <property type="entry name" value="ABC transporter involved in vitamin B12 uptake, BtuC"/>
    <property type="match status" value="1"/>
</dbReference>
<keyword evidence="6" id="KW-0997">Cell inner membrane</keyword>
<name>A0A3M6FGS5_9PSED</name>
<dbReference type="AlphaFoldDB" id="A0A3M6FGS5"/>
<comment type="caution">
    <text evidence="16">The sequence shown here is derived from an EMBL/GenBank/DDBJ whole genome shotgun (WGS) entry which is preliminary data.</text>
</comment>
<evidence type="ECO:0000256" key="1">
    <source>
        <dbReference type="ARBA" id="ARBA00002313"/>
    </source>
</evidence>
<keyword evidence="8" id="KW-0862">Zinc</keyword>
<feature type="transmembrane region" description="Helical" evidence="15">
    <location>
        <begin position="105"/>
        <end position="127"/>
    </location>
</feature>
<feature type="transmembrane region" description="Helical" evidence="15">
    <location>
        <begin position="60"/>
        <end position="93"/>
    </location>
</feature>
<dbReference type="Proteomes" id="UP000269872">
    <property type="component" value="Unassembled WGS sequence"/>
</dbReference>
<evidence type="ECO:0000313" key="16">
    <source>
        <dbReference type="EMBL" id="RMV79809.1"/>
    </source>
</evidence>
<evidence type="ECO:0000256" key="7">
    <source>
        <dbReference type="ARBA" id="ARBA00022692"/>
    </source>
</evidence>
<evidence type="ECO:0000256" key="13">
    <source>
        <dbReference type="ARBA" id="ARBA00040080"/>
    </source>
</evidence>
<evidence type="ECO:0000256" key="12">
    <source>
        <dbReference type="ARBA" id="ARBA00023136"/>
    </source>
</evidence>
<dbReference type="InterPro" id="IPR001626">
    <property type="entry name" value="ABC_TroCD"/>
</dbReference>
<keyword evidence="7 14" id="KW-0812">Transmembrane</keyword>
<comment type="function">
    <text evidence="1">Involved in the high-affinity zinc uptake transport system.</text>
</comment>
<dbReference type="PANTHER" id="PTHR30477">
    <property type="entry name" value="ABC-TRANSPORTER METAL-BINDING PROTEIN"/>
    <property type="match status" value="1"/>
</dbReference>
<evidence type="ECO:0000256" key="5">
    <source>
        <dbReference type="ARBA" id="ARBA00022475"/>
    </source>
</evidence>
<accession>A0A3M6FGS5</accession>
<evidence type="ECO:0000256" key="4">
    <source>
        <dbReference type="ARBA" id="ARBA00022448"/>
    </source>
</evidence>
<dbReference type="NCBIfam" id="NF007089">
    <property type="entry name" value="PRK09543.1"/>
    <property type="match status" value="1"/>
</dbReference>
<gene>
    <name evidence="16" type="ORF">ALP05_100147</name>
</gene>
<proteinExistence type="inferred from homology"/>
<feature type="transmembrane region" description="Helical" evidence="15">
    <location>
        <begin position="233"/>
        <end position="253"/>
    </location>
</feature>
<dbReference type="EMBL" id="RBUY01000007">
    <property type="protein sequence ID" value="RMV79809.1"/>
    <property type="molecule type" value="Genomic_DNA"/>
</dbReference>
<dbReference type="PANTHER" id="PTHR30477:SF23">
    <property type="entry name" value="HIGH-AFFINITY ZINC UPTAKE SYSTEM MEMBRANE PROTEIN ZNUB"/>
    <property type="match status" value="1"/>
</dbReference>
<dbReference type="GO" id="GO:0043190">
    <property type="term" value="C:ATP-binding cassette (ABC) transporter complex"/>
    <property type="evidence" value="ECO:0007669"/>
    <property type="project" value="InterPro"/>
</dbReference>
<dbReference type="FunFam" id="1.10.3470.10:FF:000002">
    <property type="entry name" value="Zinc ABC transporter permease subunit ZnuB"/>
    <property type="match status" value="1"/>
</dbReference>
<dbReference type="GO" id="GO:0055085">
    <property type="term" value="P:transmembrane transport"/>
    <property type="evidence" value="ECO:0007669"/>
    <property type="project" value="InterPro"/>
</dbReference>
<protein>
    <recommendedName>
        <fullName evidence="13">High-affinity zinc uptake system membrane protein ZnuB</fullName>
    </recommendedName>
</protein>
<evidence type="ECO:0000256" key="9">
    <source>
        <dbReference type="ARBA" id="ARBA00022906"/>
    </source>
</evidence>
<dbReference type="InterPro" id="IPR037294">
    <property type="entry name" value="ABC_BtuC-like"/>
</dbReference>
<keyword evidence="4 14" id="KW-0813">Transport</keyword>